<dbReference type="Gene3D" id="1.10.599.10">
    <property type="entry name" value="Aldehyde Ferredoxin Oxidoreductase Protein, subunit A, domain 3"/>
    <property type="match status" value="1"/>
</dbReference>
<dbReference type="OrthoDB" id="9763894at2"/>
<dbReference type="InterPro" id="IPR051919">
    <property type="entry name" value="W-dependent_AOR"/>
</dbReference>
<evidence type="ECO:0000259" key="9">
    <source>
        <dbReference type="SMART" id="SM00790"/>
    </source>
</evidence>
<keyword evidence="5" id="KW-0560">Oxidoreductase</keyword>
<dbReference type="SUPFAM" id="SSF56228">
    <property type="entry name" value="Aldehyde ferredoxin oxidoreductase, N-terminal domain"/>
    <property type="match status" value="1"/>
</dbReference>
<dbReference type="GO" id="GO:0051539">
    <property type="term" value="F:4 iron, 4 sulfur cluster binding"/>
    <property type="evidence" value="ECO:0007669"/>
    <property type="project" value="UniProtKB-KW"/>
</dbReference>
<dbReference type="SUPFAM" id="SSF48310">
    <property type="entry name" value="Aldehyde ferredoxin oxidoreductase, C-terminal domains"/>
    <property type="match status" value="1"/>
</dbReference>
<organism evidence="10 11">
    <name type="scientific">Desulfosarcina alkanivorans</name>
    <dbReference type="NCBI Taxonomy" id="571177"/>
    <lineage>
        <taxon>Bacteria</taxon>
        <taxon>Pseudomonadati</taxon>
        <taxon>Thermodesulfobacteriota</taxon>
        <taxon>Desulfobacteria</taxon>
        <taxon>Desulfobacterales</taxon>
        <taxon>Desulfosarcinaceae</taxon>
        <taxon>Desulfosarcina</taxon>
    </lineage>
</organism>
<evidence type="ECO:0000256" key="3">
    <source>
        <dbReference type="ARBA" id="ARBA00022485"/>
    </source>
</evidence>
<keyword evidence="6" id="KW-0408">Iron</keyword>
<dbReference type="GO" id="GO:0046872">
    <property type="term" value="F:metal ion binding"/>
    <property type="evidence" value="ECO:0007669"/>
    <property type="project" value="UniProtKB-KW"/>
</dbReference>
<sequence length="671" mass="73142">MVLPMAEMVPIPPEASMDRSYMGKVLWVDLSTGTITTEAIPDHLYSRFLSGTGLASWLLYRRIPAGADPLGPENILGFASGLLTASGSLFTGRWMVVGKSPLTGTWGDANCGGNLAPGIKACGVDAIFFSGKSDHPVYFYADTKGAELRDAAHLWGKDAVETEQLLIAENGARRRVRVACIGMAGERRSLIAGIVNHGGRLAARSGLGAVMGAKGLKALALCGARRVHAYDRRRMKALSLSCNDHVAFQPPFLNGTMTAYLGALMRMLPAQMKLDGMLYKVMLKKWGTVNQNQMAIEVGDAPVMNWKGSNRDFGPDKSKLIDPDEFTRPVVAKYYCYSCPLGCGGISLAPDGATEVHRPEYESTIALGGLCLNEDADSIYYLNELLNRAGMDTISVGGTVAFAIECFEKGLLTPLDTDGLTLTWGNTEAIVRLVEKMVRREGIGDLLADGTRRAVERIGRDAGEMAVHAGGQELGMHDGRYDPGFALHNVVEPTPGRHTIGAYMYYEMFQLWRKIPDLPDPSLFYLKGSKYRANREKAIMGAACSQYMNVINGAGCCLFGAFLGAHRIPVFEWLNAATGWDLSPQAYLTVGHRIQTVKQMFNIRQGIAPKDIRLSKRVLGEPPQQAGANKGRTVPLEKLRRYYWREMGYEIDSGVPTDACLAHLGLDKNEA</sequence>
<evidence type="ECO:0000256" key="2">
    <source>
        <dbReference type="ARBA" id="ARBA00011032"/>
    </source>
</evidence>
<keyword evidence="11" id="KW-1185">Reference proteome</keyword>
<dbReference type="AlphaFoldDB" id="A0A5K7YTG0"/>
<evidence type="ECO:0000256" key="6">
    <source>
        <dbReference type="ARBA" id="ARBA00023004"/>
    </source>
</evidence>
<dbReference type="InterPro" id="IPR001203">
    <property type="entry name" value="OxRdtase_Ald_Fedxn_C"/>
</dbReference>
<evidence type="ECO:0000256" key="4">
    <source>
        <dbReference type="ARBA" id="ARBA00022723"/>
    </source>
</evidence>
<dbReference type="GO" id="GO:0016625">
    <property type="term" value="F:oxidoreductase activity, acting on the aldehyde or oxo group of donors, iron-sulfur protein as acceptor"/>
    <property type="evidence" value="ECO:0007669"/>
    <property type="project" value="InterPro"/>
</dbReference>
<dbReference type="Gene3D" id="3.60.9.10">
    <property type="entry name" value="Aldehyde ferredoxin oxidoreductase, N-terminal domain"/>
    <property type="match status" value="1"/>
</dbReference>
<dbReference type="Gene3D" id="1.10.569.10">
    <property type="entry name" value="Aldehyde Ferredoxin Oxidoreductase Protein, subunit A, domain 2"/>
    <property type="match status" value="1"/>
</dbReference>
<dbReference type="EMBL" id="AP021874">
    <property type="protein sequence ID" value="BBO69564.1"/>
    <property type="molecule type" value="Genomic_DNA"/>
</dbReference>
<dbReference type="InterPro" id="IPR013983">
    <property type="entry name" value="Ald_Fedxn_OxRdtase_N"/>
</dbReference>
<dbReference type="InterPro" id="IPR013984">
    <property type="entry name" value="Ald_Fedxn_OxRdtase_dom2"/>
</dbReference>
<keyword evidence="4" id="KW-0479">Metal-binding</keyword>
<keyword evidence="7" id="KW-0411">Iron-sulfur</keyword>
<comment type="similarity">
    <text evidence="2">Belongs to the AOR/FOR family.</text>
</comment>
<dbReference type="InterPro" id="IPR036021">
    <property type="entry name" value="Tungsten_al_ferr_oxy-like_C"/>
</dbReference>
<dbReference type="PANTHER" id="PTHR30038">
    <property type="entry name" value="ALDEHYDE FERREDOXIN OXIDOREDUCTASE"/>
    <property type="match status" value="1"/>
</dbReference>
<evidence type="ECO:0000256" key="5">
    <source>
        <dbReference type="ARBA" id="ARBA00023002"/>
    </source>
</evidence>
<evidence type="ECO:0000313" key="11">
    <source>
        <dbReference type="Proteomes" id="UP000427906"/>
    </source>
</evidence>
<name>A0A5K7YTG0_9BACT</name>
<dbReference type="Proteomes" id="UP000427906">
    <property type="component" value="Chromosome"/>
</dbReference>
<evidence type="ECO:0000256" key="1">
    <source>
        <dbReference type="ARBA" id="ARBA00001966"/>
    </source>
</evidence>
<dbReference type="InterPro" id="IPR036503">
    <property type="entry name" value="Ald_Fedxn_OxRdtase_N_sf"/>
</dbReference>
<proteinExistence type="inferred from homology"/>
<comment type="cofactor">
    <cofactor evidence="8">
        <name>tungstopterin</name>
        <dbReference type="ChEBI" id="CHEBI:30402"/>
    </cofactor>
</comment>
<gene>
    <name evidence="10" type="primary">aorA</name>
    <name evidence="10" type="ORF">DSCA_34940</name>
</gene>
<reference evidence="10 11" key="1">
    <citation type="submission" date="2019-11" db="EMBL/GenBank/DDBJ databases">
        <title>Comparative genomics of hydrocarbon-degrading Desulfosarcina strains.</title>
        <authorList>
            <person name="Watanabe M."/>
            <person name="Kojima H."/>
            <person name="Fukui M."/>
        </authorList>
    </citation>
    <scope>NUCLEOTIDE SEQUENCE [LARGE SCALE GENOMIC DNA]</scope>
    <source>
        <strain evidence="10 11">PL12</strain>
    </source>
</reference>
<protein>
    <submittedName>
        <fullName evidence="10">Aldehyde ferredoxin oxidoreductase</fullName>
    </submittedName>
</protein>
<dbReference type="GO" id="GO:0009055">
    <property type="term" value="F:electron transfer activity"/>
    <property type="evidence" value="ECO:0007669"/>
    <property type="project" value="InterPro"/>
</dbReference>
<dbReference type="InterPro" id="IPR013985">
    <property type="entry name" value="Ald_Fedxn_OxRdtase_dom3"/>
</dbReference>
<keyword evidence="3" id="KW-0004">4Fe-4S</keyword>
<dbReference type="KEGG" id="dalk:DSCA_34940"/>
<dbReference type="PANTHER" id="PTHR30038:SF0">
    <property type="entry name" value="TUNGSTEN-CONTAINING ALDEHYDE FERREDOXIN OXIDOREDUCTASE"/>
    <property type="match status" value="1"/>
</dbReference>
<dbReference type="Pfam" id="PF02730">
    <property type="entry name" value="AFOR_N"/>
    <property type="match status" value="1"/>
</dbReference>
<comment type="cofactor">
    <cofactor evidence="1">
        <name>[4Fe-4S] cluster</name>
        <dbReference type="ChEBI" id="CHEBI:49883"/>
    </cofactor>
</comment>
<feature type="domain" description="Aldehyde ferredoxin oxidoreductase N-terminal" evidence="9">
    <location>
        <begin position="21"/>
        <end position="225"/>
    </location>
</feature>
<dbReference type="SMART" id="SM00790">
    <property type="entry name" value="AFOR_N"/>
    <property type="match status" value="1"/>
</dbReference>
<evidence type="ECO:0000256" key="7">
    <source>
        <dbReference type="ARBA" id="ARBA00023014"/>
    </source>
</evidence>
<evidence type="ECO:0000313" key="10">
    <source>
        <dbReference type="EMBL" id="BBO69564.1"/>
    </source>
</evidence>
<accession>A0A5K7YTG0</accession>
<evidence type="ECO:0000256" key="8">
    <source>
        <dbReference type="ARBA" id="ARBA00049934"/>
    </source>
</evidence>
<dbReference type="Pfam" id="PF01314">
    <property type="entry name" value="AFOR_C"/>
    <property type="match status" value="1"/>
</dbReference>